<dbReference type="Proteomes" id="UP001642409">
    <property type="component" value="Unassembled WGS sequence"/>
</dbReference>
<dbReference type="AlphaFoldDB" id="A0AA86UVC7"/>
<dbReference type="EMBL" id="CATOUU010001055">
    <property type="protein sequence ID" value="CAI9969294.1"/>
    <property type="molecule type" value="Genomic_DNA"/>
</dbReference>
<reference evidence="2 3" key="2">
    <citation type="submission" date="2024-07" db="EMBL/GenBank/DDBJ databases">
        <authorList>
            <person name="Akdeniz Z."/>
        </authorList>
    </citation>
    <scope>NUCLEOTIDE SEQUENCE [LARGE SCALE GENOMIC DNA]</scope>
</reference>
<reference evidence="1" key="1">
    <citation type="submission" date="2023-06" db="EMBL/GenBank/DDBJ databases">
        <authorList>
            <person name="Kurt Z."/>
        </authorList>
    </citation>
    <scope>NUCLEOTIDE SEQUENCE</scope>
</reference>
<name>A0AA86UVC7_9EUKA</name>
<evidence type="ECO:0000313" key="3">
    <source>
        <dbReference type="Proteomes" id="UP001642409"/>
    </source>
</evidence>
<comment type="caution">
    <text evidence="1">The sequence shown here is derived from an EMBL/GenBank/DDBJ whole genome shotgun (WGS) entry which is preliminary data.</text>
</comment>
<proteinExistence type="predicted"/>
<accession>A0AA86UVC7</accession>
<gene>
    <name evidence="1" type="ORF">HINF_LOCUS56939</name>
    <name evidence="2" type="ORF">HINF_LOCUS57587</name>
</gene>
<dbReference type="EMBL" id="CAXDID020000318">
    <property type="protein sequence ID" value="CAL6076220.1"/>
    <property type="molecule type" value="Genomic_DNA"/>
</dbReference>
<protein>
    <submittedName>
        <fullName evidence="2">Hypothetical_protein</fullName>
    </submittedName>
</protein>
<organism evidence="1">
    <name type="scientific">Hexamita inflata</name>
    <dbReference type="NCBI Taxonomy" id="28002"/>
    <lineage>
        <taxon>Eukaryota</taxon>
        <taxon>Metamonada</taxon>
        <taxon>Diplomonadida</taxon>
        <taxon>Hexamitidae</taxon>
        <taxon>Hexamitinae</taxon>
        <taxon>Hexamita</taxon>
    </lineage>
</organism>
<keyword evidence="3" id="KW-1185">Reference proteome</keyword>
<sequence>MSTSCLFSTDYCFKSSSSFISASSCAGVKEYTSDEMQESCASFDELINIKLVASRINIKCRILQFKIALYYPHVGNMWFQMKDLACIYSELVFTCCLYTSIG</sequence>
<evidence type="ECO:0000313" key="1">
    <source>
        <dbReference type="EMBL" id="CAI9969294.1"/>
    </source>
</evidence>
<evidence type="ECO:0000313" key="2">
    <source>
        <dbReference type="EMBL" id="CAL6076220.1"/>
    </source>
</evidence>